<feature type="binding site" evidence="3">
    <location>
        <position position="140"/>
    </location>
    <ligand>
        <name>a divalent metal cation</name>
        <dbReference type="ChEBI" id="CHEBI:60240"/>
    </ligand>
</feature>
<evidence type="ECO:0000256" key="1">
    <source>
        <dbReference type="ARBA" id="ARBA00008635"/>
    </source>
</evidence>
<proteinExistence type="inferred from homology"/>
<dbReference type="Pfam" id="PF05163">
    <property type="entry name" value="DinB"/>
    <property type="match status" value="1"/>
</dbReference>
<feature type="binding site" evidence="3">
    <location>
        <position position="53"/>
    </location>
    <ligand>
        <name>a divalent metal cation</name>
        <dbReference type="ChEBI" id="CHEBI:60240"/>
    </ligand>
</feature>
<dbReference type="RefSeq" id="WP_135460951.1">
    <property type="nucleotide sequence ID" value="NZ_SRLC01000001.1"/>
</dbReference>
<evidence type="ECO:0000313" key="4">
    <source>
        <dbReference type="EMBL" id="TGE23906.1"/>
    </source>
</evidence>
<dbReference type="OrthoDB" id="119432at2"/>
<protein>
    <submittedName>
        <fullName evidence="4">DinB family protein</fullName>
    </submittedName>
</protein>
<evidence type="ECO:0000256" key="2">
    <source>
        <dbReference type="ARBA" id="ARBA00022723"/>
    </source>
</evidence>
<gene>
    <name evidence="4" type="ORF">E5K00_01440</name>
</gene>
<reference evidence="4 5" key="1">
    <citation type="submission" date="2019-04" db="EMBL/GenBank/DDBJ databases">
        <authorList>
            <person name="Feng G."/>
            <person name="Zhang J."/>
            <person name="Zhu H."/>
        </authorList>
    </citation>
    <scope>NUCLEOTIDE SEQUENCE [LARGE SCALE GENOMIC DNA]</scope>
    <source>
        <strain evidence="4 5">JCM 31653</strain>
    </source>
</reference>
<evidence type="ECO:0000313" key="5">
    <source>
        <dbReference type="Proteomes" id="UP000297549"/>
    </source>
</evidence>
<dbReference type="GO" id="GO:0046872">
    <property type="term" value="F:metal ion binding"/>
    <property type="evidence" value="ECO:0007669"/>
    <property type="project" value="UniProtKB-KW"/>
</dbReference>
<dbReference type="SUPFAM" id="SSF109854">
    <property type="entry name" value="DinB/YfiT-like putative metalloenzymes"/>
    <property type="match status" value="1"/>
</dbReference>
<feature type="binding site" evidence="3">
    <location>
        <position position="144"/>
    </location>
    <ligand>
        <name>a divalent metal cation</name>
        <dbReference type="ChEBI" id="CHEBI:60240"/>
    </ligand>
</feature>
<dbReference type="AlphaFoldDB" id="A0A4Z0Q359"/>
<keyword evidence="2 3" id="KW-0479">Metal-binding</keyword>
<dbReference type="EMBL" id="SRLC01000001">
    <property type="protein sequence ID" value="TGE23906.1"/>
    <property type="molecule type" value="Genomic_DNA"/>
</dbReference>
<name>A0A4Z0Q359_9BACT</name>
<dbReference type="Proteomes" id="UP000297549">
    <property type="component" value="Unassembled WGS sequence"/>
</dbReference>
<comment type="similarity">
    <text evidence="1">Belongs to the DinB family.</text>
</comment>
<dbReference type="InterPro" id="IPR034660">
    <property type="entry name" value="DinB/YfiT-like"/>
</dbReference>
<dbReference type="Gene3D" id="1.20.120.450">
    <property type="entry name" value="dinb family like domain"/>
    <property type="match status" value="1"/>
</dbReference>
<comment type="caution">
    <text evidence="4">The sequence shown here is derived from an EMBL/GenBank/DDBJ whole genome shotgun (WGS) entry which is preliminary data.</text>
</comment>
<accession>A0A4Z0Q359</accession>
<keyword evidence="5" id="KW-1185">Reference proteome</keyword>
<sequence>MLTATLTPLAQALVSEIDHELELTRRLLTRIPADQLGWQPHPKSMTLTVLATHIADLLGGIDMTMQATELDLNQFETGNPAKAASVAELLERLATNGASATAALTAAPAEAFDVLWTLRRGEEVLLEQTRAEIVRHLISHMIHHRGQLTVYLRLLDVPLPYIYGPSADEFTWVA</sequence>
<organism evidence="4 5">
    <name type="scientific">Hymenobacter aquaticus</name>
    <dbReference type="NCBI Taxonomy" id="1867101"/>
    <lineage>
        <taxon>Bacteria</taxon>
        <taxon>Pseudomonadati</taxon>
        <taxon>Bacteroidota</taxon>
        <taxon>Cytophagia</taxon>
        <taxon>Cytophagales</taxon>
        <taxon>Hymenobacteraceae</taxon>
        <taxon>Hymenobacter</taxon>
    </lineage>
</organism>
<dbReference type="InterPro" id="IPR007837">
    <property type="entry name" value="DinB"/>
</dbReference>
<evidence type="ECO:0000256" key="3">
    <source>
        <dbReference type="PIRSR" id="PIRSR607837-1"/>
    </source>
</evidence>